<evidence type="ECO:0000256" key="3">
    <source>
        <dbReference type="ARBA" id="ARBA00021717"/>
    </source>
</evidence>
<keyword evidence="7 10" id="KW-0472">Membrane</keyword>
<evidence type="ECO:0000256" key="2">
    <source>
        <dbReference type="ARBA" id="ARBA00009772"/>
    </source>
</evidence>
<comment type="function">
    <text evidence="1 10">Role in flagellar biosynthesis.</text>
</comment>
<keyword evidence="11" id="KW-0282">Flagellum</keyword>
<feature type="transmembrane region" description="Helical" evidence="10">
    <location>
        <begin position="179"/>
        <end position="200"/>
    </location>
</feature>
<evidence type="ECO:0000256" key="5">
    <source>
        <dbReference type="ARBA" id="ARBA00022692"/>
    </source>
</evidence>
<organism evidence="11 12">
    <name type="scientific">Candidatus Reconcilbacillus cellulovorans</name>
    <dbReference type="NCBI Taxonomy" id="1906605"/>
    <lineage>
        <taxon>Bacteria</taxon>
        <taxon>Bacillati</taxon>
        <taxon>Bacillota</taxon>
        <taxon>Bacilli</taxon>
        <taxon>Bacillales</taxon>
        <taxon>Paenibacillaceae</taxon>
        <taxon>Candidatus Reconcilbacillus</taxon>
    </lineage>
</organism>
<comment type="similarity">
    <text evidence="2 10">Belongs to the FliR/MopE/SpaR family.</text>
</comment>
<proteinExistence type="inferred from homology"/>
<feature type="transmembrane region" description="Helical" evidence="10">
    <location>
        <begin position="65"/>
        <end position="87"/>
    </location>
</feature>
<evidence type="ECO:0000256" key="8">
    <source>
        <dbReference type="ARBA" id="ARBA00023143"/>
    </source>
</evidence>
<dbReference type="GO" id="GO:0044780">
    <property type="term" value="P:bacterial-type flagellum assembly"/>
    <property type="evidence" value="ECO:0007669"/>
    <property type="project" value="UniProtKB-UniRule"/>
</dbReference>
<dbReference type="EMBL" id="MOXJ01000004">
    <property type="protein sequence ID" value="PDO11249.1"/>
    <property type="molecule type" value="Genomic_DNA"/>
</dbReference>
<evidence type="ECO:0000256" key="6">
    <source>
        <dbReference type="ARBA" id="ARBA00022989"/>
    </source>
</evidence>
<dbReference type="Pfam" id="PF01311">
    <property type="entry name" value="Bac_export_1"/>
    <property type="match status" value="1"/>
</dbReference>
<dbReference type="InterPro" id="IPR002010">
    <property type="entry name" value="T3SS_IM_R"/>
</dbReference>
<evidence type="ECO:0000256" key="10">
    <source>
        <dbReference type="RuleBase" id="RU362071"/>
    </source>
</evidence>
<evidence type="ECO:0000256" key="4">
    <source>
        <dbReference type="ARBA" id="ARBA00022475"/>
    </source>
</evidence>
<keyword evidence="8 10" id="KW-0975">Bacterial flagellum</keyword>
<comment type="subcellular location">
    <subcellularLocation>
        <location evidence="10">Cell membrane</location>
        <topology evidence="10">Multi-pass membrane protein</topology>
    </subcellularLocation>
    <subcellularLocation>
        <location evidence="10">Bacterial flagellum basal body</location>
    </subcellularLocation>
</comment>
<dbReference type="PANTHER" id="PTHR30065">
    <property type="entry name" value="FLAGELLAR BIOSYNTHETIC PROTEIN FLIR"/>
    <property type="match status" value="1"/>
</dbReference>
<evidence type="ECO:0000256" key="1">
    <source>
        <dbReference type="ARBA" id="ARBA00002578"/>
    </source>
</evidence>
<dbReference type="NCBIfam" id="TIGR01400">
    <property type="entry name" value="fliR"/>
    <property type="match status" value="1"/>
</dbReference>
<evidence type="ECO:0000313" key="11">
    <source>
        <dbReference type="EMBL" id="PDO11249.1"/>
    </source>
</evidence>
<evidence type="ECO:0000313" key="12">
    <source>
        <dbReference type="Proteomes" id="UP000243688"/>
    </source>
</evidence>
<keyword evidence="11" id="KW-0969">Cilium</keyword>
<keyword evidence="11" id="KW-0966">Cell projection</keyword>
<dbReference type="AlphaFoldDB" id="A0A2A6E355"/>
<dbReference type="GO" id="GO:0009425">
    <property type="term" value="C:bacterial-type flagellum basal body"/>
    <property type="evidence" value="ECO:0007669"/>
    <property type="project" value="UniProtKB-SubCell"/>
</dbReference>
<keyword evidence="6 10" id="KW-1133">Transmembrane helix</keyword>
<reference evidence="11 12" key="1">
    <citation type="submission" date="2016-12" db="EMBL/GenBank/DDBJ databases">
        <title>Candidatus Reconcilibacillus cellulovorans genome.</title>
        <authorList>
            <person name="Kolinko S."/>
            <person name="Wu Y.-W."/>
            <person name="Tachea F."/>
            <person name="Denzel E."/>
            <person name="Hiras J."/>
            <person name="Baecker N."/>
            <person name="Chan L.J."/>
            <person name="Eichorst S.A."/>
            <person name="Frey D."/>
            <person name="Adams P.D."/>
            <person name="Pray T."/>
            <person name="Tanjore D."/>
            <person name="Petzold C.J."/>
            <person name="Gladden J.M."/>
            <person name="Simmons B.A."/>
            <person name="Singer S.W."/>
        </authorList>
    </citation>
    <scope>NUCLEOTIDE SEQUENCE [LARGE SCALE GENOMIC DNA]</scope>
    <source>
        <strain evidence="11">JTherm</strain>
    </source>
</reference>
<dbReference type="GO" id="GO:0006605">
    <property type="term" value="P:protein targeting"/>
    <property type="evidence" value="ECO:0007669"/>
    <property type="project" value="UniProtKB-UniRule"/>
</dbReference>
<gene>
    <name evidence="11" type="ORF">BLM47_03400</name>
</gene>
<comment type="caution">
    <text evidence="11">The sequence shown here is derived from an EMBL/GenBank/DDBJ whole genome shotgun (WGS) entry which is preliminary data.</text>
</comment>
<dbReference type="PANTHER" id="PTHR30065:SF1">
    <property type="entry name" value="SURFACE PRESENTATION OF ANTIGENS PROTEIN SPAR"/>
    <property type="match status" value="1"/>
</dbReference>
<feature type="transmembrane region" description="Helical" evidence="10">
    <location>
        <begin position="221"/>
        <end position="239"/>
    </location>
</feature>
<dbReference type="InterPro" id="IPR006303">
    <property type="entry name" value="FliR"/>
</dbReference>
<protein>
    <recommendedName>
        <fullName evidence="3 9">Flagellar biosynthetic protein FliR</fullName>
    </recommendedName>
</protein>
<sequence length="261" mass="28188">MEAWLGVLPTLLLAFCRMLSFFAVAPLFSSRLIPAQVKIGIAAALALSALPALRESKVISFDVSYVALVLKEIAVGLTLGFLGLLFFSAVQTAGAFVDIQIGFGIANVIDPMTGLQAPIVGQLKYMVALLLLLSTDAHHWMIAAAIESFRFIPPDADLLGWFSKPSTAEWWVRAFAEMFLLSFQLAAPLVVSMLIVDVALGMLAKTAPQFNIFMIGLQVKILVALALFAVFAASLAGWMEDLFAVMARKMEEWLAMFGPGG</sequence>
<accession>A0A2A6E355</accession>
<dbReference type="Proteomes" id="UP000243688">
    <property type="component" value="Unassembled WGS sequence"/>
</dbReference>
<dbReference type="PRINTS" id="PR00953">
    <property type="entry name" value="TYPE3IMRPROT"/>
</dbReference>
<dbReference type="GO" id="GO:0005886">
    <property type="term" value="C:plasma membrane"/>
    <property type="evidence" value="ECO:0007669"/>
    <property type="project" value="UniProtKB-SubCell"/>
</dbReference>
<feature type="transmembrane region" description="Helical" evidence="10">
    <location>
        <begin position="33"/>
        <end position="53"/>
    </location>
</feature>
<keyword evidence="4 10" id="KW-1003">Cell membrane</keyword>
<evidence type="ECO:0000256" key="9">
    <source>
        <dbReference type="NCBIfam" id="TIGR01400"/>
    </source>
</evidence>
<name>A0A2A6E355_9BACL</name>
<keyword evidence="5 10" id="KW-0812">Transmembrane</keyword>
<comment type="caution">
    <text evidence="10">Lacks conserved residue(s) required for the propagation of feature annotation.</text>
</comment>
<evidence type="ECO:0000256" key="7">
    <source>
        <dbReference type="ARBA" id="ARBA00023136"/>
    </source>
</evidence>